<gene>
    <name evidence="1" type="ORF">DW672_03630</name>
</gene>
<name>A0A414P867_9FIRM</name>
<protein>
    <submittedName>
        <fullName evidence="1">Uncharacterized protein</fullName>
    </submittedName>
</protein>
<comment type="caution">
    <text evidence="1">The sequence shown here is derived from an EMBL/GenBank/DDBJ whole genome shotgun (WGS) entry which is preliminary data.</text>
</comment>
<accession>A0A414P867</accession>
<evidence type="ECO:0000313" key="2">
    <source>
        <dbReference type="Proteomes" id="UP000284902"/>
    </source>
</evidence>
<dbReference type="Proteomes" id="UP000284902">
    <property type="component" value="Unassembled WGS sequence"/>
</dbReference>
<dbReference type="Pfam" id="PF19880">
    <property type="entry name" value="DUF6353"/>
    <property type="match status" value="1"/>
</dbReference>
<reference evidence="1 2" key="1">
    <citation type="submission" date="2018-08" db="EMBL/GenBank/DDBJ databases">
        <title>A genome reference for cultivated species of the human gut microbiota.</title>
        <authorList>
            <person name="Zou Y."/>
            <person name="Xue W."/>
            <person name="Luo G."/>
        </authorList>
    </citation>
    <scope>NUCLEOTIDE SEQUENCE [LARGE SCALE GENOMIC DNA]</scope>
    <source>
        <strain evidence="1 2">AM25-1LB</strain>
    </source>
</reference>
<dbReference type="RefSeq" id="WP_118212592.1">
    <property type="nucleotide sequence ID" value="NZ_JAQEAN010000008.1"/>
</dbReference>
<proteinExistence type="predicted"/>
<evidence type="ECO:0000313" key="1">
    <source>
        <dbReference type="EMBL" id="RHF62342.1"/>
    </source>
</evidence>
<dbReference type="EMBL" id="QRHG01000006">
    <property type="protein sequence ID" value="RHF62342.1"/>
    <property type="molecule type" value="Genomic_DNA"/>
</dbReference>
<dbReference type="InterPro" id="IPR045933">
    <property type="entry name" value="DUF6353"/>
</dbReference>
<organism evidence="1 2">
    <name type="scientific">[Ruminococcus] lactaris</name>
    <dbReference type="NCBI Taxonomy" id="46228"/>
    <lineage>
        <taxon>Bacteria</taxon>
        <taxon>Bacillati</taxon>
        <taxon>Bacillota</taxon>
        <taxon>Clostridia</taxon>
        <taxon>Lachnospirales</taxon>
        <taxon>Lachnospiraceae</taxon>
        <taxon>Mediterraneibacter</taxon>
    </lineage>
</organism>
<sequence>MKLTIDELMEFIGKVEIVKIEENSDTDIQEFTDYGRWFDESCEGWRDNAVANKMFLSYAQQYFDSLLQVRGHLFLNEVYDYLGIPKTTIGQLVGWVYEDENSHVDFGLDLNNKNEMFMKGKIATAFLTFNVDGIIINRI</sequence>
<dbReference type="AlphaFoldDB" id="A0A414P867"/>